<dbReference type="PROSITE" id="PS51266">
    <property type="entry name" value="ZF_CHY"/>
    <property type="match status" value="1"/>
</dbReference>
<feature type="region of interest" description="Disordered" evidence="5">
    <location>
        <begin position="1"/>
        <end position="35"/>
    </location>
</feature>
<evidence type="ECO:0000313" key="8">
    <source>
        <dbReference type="Proteomes" id="UP001174997"/>
    </source>
</evidence>
<feature type="domain" description="CHY-type" evidence="6">
    <location>
        <begin position="607"/>
        <end position="674"/>
    </location>
</feature>
<reference evidence="7" key="1">
    <citation type="submission" date="2023-06" db="EMBL/GenBank/DDBJ databases">
        <title>Genome-scale phylogeny and comparative genomics of the fungal order Sordariales.</title>
        <authorList>
            <consortium name="Lawrence Berkeley National Laboratory"/>
            <person name="Hensen N."/>
            <person name="Bonometti L."/>
            <person name="Westerberg I."/>
            <person name="Brannstrom I.O."/>
            <person name="Guillou S."/>
            <person name="Cros-Aarteil S."/>
            <person name="Calhoun S."/>
            <person name="Haridas S."/>
            <person name="Kuo A."/>
            <person name="Mondo S."/>
            <person name="Pangilinan J."/>
            <person name="Riley R."/>
            <person name="Labutti K."/>
            <person name="Andreopoulos B."/>
            <person name="Lipzen A."/>
            <person name="Chen C."/>
            <person name="Yanf M."/>
            <person name="Daum C."/>
            <person name="Ng V."/>
            <person name="Clum A."/>
            <person name="Steindorff A."/>
            <person name="Ohm R."/>
            <person name="Martin F."/>
            <person name="Silar P."/>
            <person name="Natvig D."/>
            <person name="Lalanne C."/>
            <person name="Gautier V."/>
            <person name="Ament-Velasquez S.L."/>
            <person name="Kruys A."/>
            <person name="Hutchinson M.I."/>
            <person name="Powell A.J."/>
            <person name="Barry K."/>
            <person name="Miller A.N."/>
            <person name="Grigoriev I.V."/>
            <person name="Debuchy R."/>
            <person name="Gladieux P."/>
            <person name="Thoren M.H."/>
            <person name="Johannesson H."/>
        </authorList>
    </citation>
    <scope>NUCLEOTIDE SEQUENCE</scope>
    <source>
        <strain evidence="7">CBS 307.81</strain>
    </source>
</reference>
<dbReference type="SUPFAM" id="SSF161219">
    <property type="entry name" value="CHY zinc finger-like"/>
    <property type="match status" value="1"/>
</dbReference>
<keyword evidence="2 4" id="KW-0863">Zinc-finger</keyword>
<dbReference type="Proteomes" id="UP001174997">
    <property type="component" value="Unassembled WGS sequence"/>
</dbReference>
<organism evidence="7 8">
    <name type="scientific">Cercophora samala</name>
    <dbReference type="NCBI Taxonomy" id="330535"/>
    <lineage>
        <taxon>Eukaryota</taxon>
        <taxon>Fungi</taxon>
        <taxon>Dikarya</taxon>
        <taxon>Ascomycota</taxon>
        <taxon>Pezizomycotina</taxon>
        <taxon>Sordariomycetes</taxon>
        <taxon>Sordariomycetidae</taxon>
        <taxon>Sordariales</taxon>
        <taxon>Lasiosphaeriaceae</taxon>
        <taxon>Cercophora</taxon>
    </lineage>
</organism>
<evidence type="ECO:0000256" key="3">
    <source>
        <dbReference type="ARBA" id="ARBA00022833"/>
    </source>
</evidence>
<evidence type="ECO:0000256" key="1">
    <source>
        <dbReference type="ARBA" id="ARBA00022723"/>
    </source>
</evidence>
<dbReference type="GO" id="GO:0008270">
    <property type="term" value="F:zinc ion binding"/>
    <property type="evidence" value="ECO:0007669"/>
    <property type="project" value="UniProtKB-KW"/>
</dbReference>
<keyword evidence="1" id="KW-0479">Metal-binding</keyword>
<dbReference type="EMBL" id="JAULSY010000070">
    <property type="protein sequence ID" value="KAK0667536.1"/>
    <property type="molecule type" value="Genomic_DNA"/>
</dbReference>
<evidence type="ECO:0000256" key="4">
    <source>
        <dbReference type="PROSITE-ProRule" id="PRU00601"/>
    </source>
</evidence>
<keyword evidence="8" id="KW-1185">Reference proteome</keyword>
<evidence type="ECO:0000313" key="7">
    <source>
        <dbReference type="EMBL" id="KAK0667536.1"/>
    </source>
</evidence>
<feature type="compositionally biased region" description="Polar residues" evidence="5">
    <location>
        <begin position="8"/>
        <end position="18"/>
    </location>
</feature>
<evidence type="ECO:0000256" key="2">
    <source>
        <dbReference type="ARBA" id="ARBA00022771"/>
    </source>
</evidence>
<keyword evidence="3" id="KW-0862">Zinc</keyword>
<evidence type="ECO:0000256" key="5">
    <source>
        <dbReference type="SAM" id="MobiDB-lite"/>
    </source>
</evidence>
<name>A0AA39ZAW4_9PEZI</name>
<evidence type="ECO:0000259" key="6">
    <source>
        <dbReference type="PROSITE" id="PS51266"/>
    </source>
</evidence>
<proteinExistence type="predicted"/>
<feature type="region of interest" description="Disordered" evidence="5">
    <location>
        <begin position="388"/>
        <end position="440"/>
    </location>
</feature>
<protein>
    <recommendedName>
        <fullName evidence="6">CHY-type domain-containing protein</fullName>
    </recommendedName>
</protein>
<dbReference type="InterPro" id="IPR037274">
    <property type="entry name" value="Znf_CHY_sf"/>
</dbReference>
<dbReference type="AlphaFoldDB" id="A0AA39ZAW4"/>
<sequence>MIPIHPHQATTHTSQAVTTPPPPSRIVPKPIPPQQTLDTRTYQINQLKRRYPSHKETPLPGGTSLTFNLVPSDPDFPFDLPQLACDLHIPPQYPKSPAKLRVKNSDIPRGFAINIEKGWDKLVEERQKNGGSGTLLSLVNGLDKRLEGLLSEEKAETVKLTIFKDTRHLDQLTQQQQQQQQQEEKQEVVVVEKKVEAPVVRRPYVPLETYTQSQIAEAKARRAREVRQLEARMGRLPHYHRSSDGIIYTLPLEPKKRGELPDELKGIGSVQLVVPLLYPLQNLRVLLNDVEGGQEGEELAEGVEEAFSKKAGELVKKEGSEQGEKMGLVAMVNWLAQRIHLLVREVVREREKRRKEVEEGKGKVVEVEVKEAEHAAIVEKVGQVDRGHLHVIPRPPEWGFGDDDESESSDYDSEDEDDEGGAELGKDGEETGGSSLPTQTVEKGTAMSFPSIELHGVELLQVSILSLVVKCDRCKTPNEVTGLKNNLEKASSCKKCATVFTVRYRQELVHMNSTRAGFIDATGCTVADLLPSTFVPTCGKCSHPSIGLVSVRGETTTNICRECHARFTFKIPDVKFLDYAPGMHTRLPPTSGPRRKTEKLGLHAGEPLPEKGSCQHYKKSYRWFRFSCCSKVYPCDKCHDAAEEHINEWANRMVCGWCSREQNYSVDSCAFCGRSVIGKRGSGFWEGGKGTRDKRLMRRGDKRKYRRVGGGEARKD</sequence>
<feature type="compositionally biased region" description="Pro residues" evidence="5">
    <location>
        <begin position="19"/>
        <end position="33"/>
    </location>
</feature>
<comment type="caution">
    <text evidence="7">The sequence shown here is derived from an EMBL/GenBank/DDBJ whole genome shotgun (WGS) entry which is preliminary data.</text>
</comment>
<accession>A0AA39ZAW4</accession>
<dbReference type="Pfam" id="PF05495">
    <property type="entry name" value="zf-CHY"/>
    <property type="match status" value="1"/>
</dbReference>
<dbReference type="InterPro" id="IPR008913">
    <property type="entry name" value="Znf_CHY"/>
</dbReference>
<feature type="compositionally biased region" description="Acidic residues" evidence="5">
    <location>
        <begin position="400"/>
        <end position="421"/>
    </location>
</feature>
<gene>
    <name evidence="7" type="ORF">QBC41DRAFT_395824</name>
</gene>